<comment type="caution">
    <text evidence="1">The sequence shown here is derived from an EMBL/GenBank/DDBJ whole genome shotgun (WGS) entry which is preliminary data.</text>
</comment>
<keyword evidence="2" id="KW-1185">Reference proteome</keyword>
<evidence type="ECO:0000313" key="2">
    <source>
        <dbReference type="Proteomes" id="UP001055879"/>
    </source>
</evidence>
<reference evidence="2" key="1">
    <citation type="journal article" date="2022" name="Mol. Ecol. Resour.">
        <title>The genomes of chicory, endive, great burdock and yacon provide insights into Asteraceae palaeo-polyploidization history and plant inulin production.</title>
        <authorList>
            <person name="Fan W."/>
            <person name="Wang S."/>
            <person name="Wang H."/>
            <person name="Wang A."/>
            <person name="Jiang F."/>
            <person name="Liu H."/>
            <person name="Zhao H."/>
            <person name="Xu D."/>
            <person name="Zhang Y."/>
        </authorList>
    </citation>
    <scope>NUCLEOTIDE SEQUENCE [LARGE SCALE GENOMIC DNA]</scope>
    <source>
        <strain evidence="2">cv. Niubang</strain>
    </source>
</reference>
<dbReference type="EMBL" id="CM042052">
    <property type="protein sequence ID" value="KAI3719135.1"/>
    <property type="molecule type" value="Genomic_DNA"/>
</dbReference>
<dbReference type="Proteomes" id="UP001055879">
    <property type="component" value="Linkage Group LG06"/>
</dbReference>
<evidence type="ECO:0000313" key="1">
    <source>
        <dbReference type="EMBL" id="KAI3719135.1"/>
    </source>
</evidence>
<protein>
    <submittedName>
        <fullName evidence="1">Uncharacterized protein</fullName>
    </submittedName>
</protein>
<organism evidence="1 2">
    <name type="scientific">Arctium lappa</name>
    <name type="common">Greater burdock</name>
    <name type="synonym">Lappa major</name>
    <dbReference type="NCBI Taxonomy" id="4217"/>
    <lineage>
        <taxon>Eukaryota</taxon>
        <taxon>Viridiplantae</taxon>
        <taxon>Streptophyta</taxon>
        <taxon>Embryophyta</taxon>
        <taxon>Tracheophyta</taxon>
        <taxon>Spermatophyta</taxon>
        <taxon>Magnoliopsida</taxon>
        <taxon>eudicotyledons</taxon>
        <taxon>Gunneridae</taxon>
        <taxon>Pentapetalae</taxon>
        <taxon>asterids</taxon>
        <taxon>campanulids</taxon>
        <taxon>Asterales</taxon>
        <taxon>Asteraceae</taxon>
        <taxon>Carduoideae</taxon>
        <taxon>Cardueae</taxon>
        <taxon>Arctiinae</taxon>
        <taxon>Arctium</taxon>
    </lineage>
</organism>
<accession>A0ACB9BA97</accession>
<sequence length="83" mass="9291">MYIEELDVFKKKQTTPKSPTVLISLLTPSRLLPQATVDLYTTIEPVSLSPLTRQSPFSLTSSLSVLRLPEILPPSLLRRRSIA</sequence>
<reference evidence="1 2" key="2">
    <citation type="journal article" date="2022" name="Mol. Ecol. Resour.">
        <title>The genomes of chicory, endive, great burdock and yacon provide insights into Asteraceae paleo-polyploidization history and plant inulin production.</title>
        <authorList>
            <person name="Fan W."/>
            <person name="Wang S."/>
            <person name="Wang H."/>
            <person name="Wang A."/>
            <person name="Jiang F."/>
            <person name="Liu H."/>
            <person name="Zhao H."/>
            <person name="Xu D."/>
            <person name="Zhang Y."/>
        </authorList>
    </citation>
    <scope>NUCLEOTIDE SEQUENCE [LARGE SCALE GENOMIC DNA]</scope>
    <source>
        <strain evidence="2">cv. Niubang</strain>
    </source>
</reference>
<gene>
    <name evidence="1" type="ORF">L6452_20029</name>
</gene>
<name>A0ACB9BA97_ARCLA</name>
<proteinExistence type="predicted"/>